<protein>
    <submittedName>
        <fullName evidence="1">YbbR domain-containing protein</fullName>
    </submittedName>
</protein>
<dbReference type="PANTHER" id="PTHR37804:SF1">
    <property type="entry name" value="CDAA REGULATORY PROTEIN CDAR"/>
    <property type="match status" value="1"/>
</dbReference>
<dbReference type="InterPro" id="IPR053154">
    <property type="entry name" value="c-di-AMP_regulator"/>
</dbReference>
<proteinExistence type="predicted"/>
<organism evidence="1 2">
    <name type="scientific">Neobacillus niacini</name>
    <dbReference type="NCBI Taxonomy" id="86668"/>
    <lineage>
        <taxon>Bacteria</taxon>
        <taxon>Bacillati</taxon>
        <taxon>Bacillota</taxon>
        <taxon>Bacilli</taxon>
        <taxon>Bacillales</taxon>
        <taxon>Bacillaceae</taxon>
        <taxon>Neobacillus</taxon>
    </lineage>
</organism>
<gene>
    <name evidence="1" type="ORF">F4694_006386</name>
</gene>
<dbReference type="Gene3D" id="2.170.120.30">
    <property type="match status" value="2"/>
</dbReference>
<dbReference type="Pfam" id="PF07949">
    <property type="entry name" value="YbbR"/>
    <property type="match status" value="3"/>
</dbReference>
<dbReference type="PANTHER" id="PTHR37804">
    <property type="entry name" value="CDAA REGULATORY PROTEIN CDAR"/>
    <property type="match status" value="1"/>
</dbReference>
<dbReference type="AlphaFoldDB" id="A0A852TPC2"/>
<sequence length="409" mass="44083">MDKLMDNPWFIKILALLLAILLYSAVPNSGGKTTEINVPGDNTTETLADIPVKAYYDTENLVVSGIPDTVEVTIEGPMPHVKSAKALKNFEVFVDLTNANIGNQKVKFEVSGLSDKLKATIKPGSVTVAVQEKVTTEFAVEAEFNSDLIKDGYSAGQPTVKPKKVKITGAKDVIDRITYVKAALEGKDLLDSTVSREAQVQVLDKELNKLNVVVEPATVEVTIPIKSNDKTVPINIVEKGTPQEGITIESIDLNVKEAVISGTDDVLKDTDNVRVEVDVSKISENTTITLPVIISNGITKVTPETVEVTVVVKKEEETTVSGIPINIRGLSEEYQAVINDPSDQLVNLLVFGTGAQAANLGPNNFNIFIDLTGFTEGNHNVPIQVDGPPNVNWQPDKSSAKITITKDNA</sequence>
<reference evidence="2" key="2">
    <citation type="submission" date="2020-08" db="EMBL/GenBank/DDBJ databases">
        <title>The Agave Microbiome: Exploring the role of microbial communities in plant adaptations to desert environments.</title>
        <authorList>
            <person name="Partida-Martinez L.P."/>
        </authorList>
    </citation>
    <scope>NUCLEOTIDE SEQUENCE [LARGE SCALE GENOMIC DNA]</scope>
    <source>
        <strain evidence="2">AT2.8</strain>
    </source>
</reference>
<dbReference type="InterPro" id="IPR012505">
    <property type="entry name" value="YbbR"/>
</dbReference>
<dbReference type="EMBL" id="JACCBX010000023">
    <property type="protein sequence ID" value="NYE09506.1"/>
    <property type="molecule type" value="Genomic_DNA"/>
</dbReference>
<dbReference type="Proteomes" id="UP000548423">
    <property type="component" value="Unassembled WGS sequence"/>
</dbReference>
<evidence type="ECO:0000313" key="2">
    <source>
        <dbReference type="Proteomes" id="UP000548423"/>
    </source>
</evidence>
<name>A0A852TPC2_9BACI</name>
<accession>A0A852TPC2</accession>
<reference evidence="2" key="1">
    <citation type="submission" date="2020-07" db="EMBL/GenBank/DDBJ databases">
        <authorList>
            <person name="Partida-Martinez L."/>
            <person name="Huntemann M."/>
            <person name="Clum A."/>
            <person name="Wang J."/>
            <person name="Palaniappan K."/>
            <person name="Ritter S."/>
            <person name="Chen I.-M."/>
            <person name="Stamatis D."/>
            <person name="Reddy T."/>
            <person name="O'Malley R."/>
            <person name="Daum C."/>
            <person name="Shapiro N."/>
            <person name="Ivanova N."/>
            <person name="Kyrpides N."/>
            <person name="Woyke T."/>
        </authorList>
    </citation>
    <scope>NUCLEOTIDE SEQUENCE [LARGE SCALE GENOMIC DNA]</scope>
    <source>
        <strain evidence="2">AT2.8</strain>
    </source>
</reference>
<evidence type="ECO:0000313" key="1">
    <source>
        <dbReference type="EMBL" id="NYE09506.1"/>
    </source>
</evidence>
<comment type="caution">
    <text evidence="1">The sequence shown here is derived from an EMBL/GenBank/DDBJ whole genome shotgun (WGS) entry which is preliminary data.</text>
</comment>
<dbReference type="Gene3D" id="2.170.120.40">
    <property type="entry name" value="YbbR-like domain"/>
    <property type="match status" value="2"/>
</dbReference>